<dbReference type="AlphaFoldDB" id="A0A8K0E6Z0"/>
<dbReference type="EMBL" id="VOIH02000007">
    <property type="protein sequence ID" value="KAF3441331.1"/>
    <property type="molecule type" value="Genomic_DNA"/>
</dbReference>
<name>A0A8K0E6Z0_9ROSA</name>
<accession>A0A8K0E6Z0</accession>
<proteinExistence type="predicted"/>
<reference evidence="1" key="1">
    <citation type="submission" date="2020-03" db="EMBL/GenBank/DDBJ databases">
        <title>A high-quality chromosome-level genome assembly of a woody plant with both climbing and erect habits, Rhamnella rubrinervis.</title>
        <authorList>
            <person name="Lu Z."/>
            <person name="Yang Y."/>
            <person name="Zhu X."/>
            <person name="Sun Y."/>
        </authorList>
    </citation>
    <scope>NUCLEOTIDE SEQUENCE</scope>
    <source>
        <strain evidence="1">BYM</strain>
        <tissue evidence="1">Leaf</tissue>
    </source>
</reference>
<keyword evidence="2" id="KW-1185">Reference proteome</keyword>
<comment type="caution">
    <text evidence="1">The sequence shown here is derived from an EMBL/GenBank/DDBJ whole genome shotgun (WGS) entry which is preliminary data.</text>
</comment>
<protein>
    <recommendedName>
        <fullName evidence="3">RNase H type-1 domain-containing protein</fullName>
    </recommendedName>
</protein>
<evidence type="ECO:0000313" key="2">
    <source>
        <dbReference type="Proteomes" id="UP000796880"/>
    </source>
</evidence>
<sequence>MWSFRNEAVHSGKRKLETFEQLLTERIADFTSYLECGLEIGGKYVIHEKWSAPPANWLKGLVVIDEEGRVVFLASQVEKTSNAKDAELKALLWASELAKEKRWNGIVSFGSLLKKDSWKLIWNAKSANVVADAAAKHLVIMRVCFFPVLIIYFW</sequence>
<organism evidence="1 2">
    <name type="scientific">Rhamnella rubrinervis</name>
    <dbReference type="NCBI Taxonomy" id="2594499"/>
    <lineage>
        <taxon>Eukaryota</taxon>
        <taxon>Viridiplantae</taxon>
        <taxon>Streptophyta</taxon>
        <taxon>Embryophyta</taxon>
        <taxon>Tracheophyta</taxon>
        <taxon>Spermatophyta</taxon>
        <taxon>Magnoliopsida</taxon>
        <taxon>eudicotyledons</taxon>
        <taxon>Gunneridae</taxon>
        <taxon>Pentapetalae</taxon>
        <taxon>rosids</taxon>
        <taxon>fabids</taxon>
        <taxon>Rosales</taxon>
        <taxon>Rhamnaceae</taxon>
        <taxon>rhamnoid group</taxon>
        <taxon>Rhamneae</taxon>
        <taxon>Rhamnella</taxon>
    </lineage>
</organism>
<gene>
    <name evidence="1" type="ORF">FNV43_RR15245</name>
</gene>
<dbReference type="Proteomes" id="UP000796880">
    <property type="component" value="Unassembled WGS sequence"/>
</dbReference>
<evidence type="ECO:0008006" key="3">
    <source>
        <dbReference type="Google" id="ProtNLM"/>
    </source>
</evidence>
<evidence type="ECO:0000313" key="1">
    <source>
        <dbReference type="EMBL" id="KAF3441331.1"/>
    </source>
</evidence>
<dbReference type="OrthoDB" id="993362at2759"/>